<keyword evidence="1" id="KW-0472">Membrane</keyword>
<dbReference type="InterPro" id="IPR039741">
    <property type="entry name" value="UDP-sugar_pyrophosphorylase"/>
</dbReference>
<keyword evidence="1" id="KW-0812">Transmembrane</keyword>
<dbReference type="SUPFAM" id="SSF53448">
    <property type="entry name" value="Nucleotide-diphospho-sugar transferases"/>
    <property type="match status" value="1"/>
</dbReference>
<dbReference type="PANTHER" id="PTHR11952:SF10">
    <property type="entry name" value="16S RRNA PROCESSING PROTEIN RIMM FAMILY"/>
    <property type="match status" value="1"/>
</dbReference>
<reference evidence="2 3" key="1">
    <citation type="submission" date="2020-04" db="EMBL/GenBank/DDBJ databases">
        <title>Plant Genome Project.</title>
        <authorList>
            <person name="Zhang R.-G."/>
        </authorList>
    </citation>
    <scope>NUCLEOTIDE SEQUENCE [LARGE SCALE GENOMIC DNA]</scope>
    <source>
        <strain evidence="2">YNK0</strain>
        <tissue evidence="2">Leaf</tissue>
    </source>
</reference>
<dbReference type="GO" id="GO:0003977">
    <property type="term" value="F:UDP-N-acetylglucosamine diphosphorylase activity"/>
    <property type="evidence" value="ECO:0007669"/>
    <property type="project" value="TreeGrafter"/>
</dbReference>
<dbReference type="GO" id="GO:0006048">
    <property type="term" value="P:UDP-N-acetylglucosamine biosynthetic process"/>
    <property type="evidence" value="ECO:0007669"/>
    <property type="project" value="TreeGrafter"/>
</dbReference>
<accession>A0A834ZME7</accession>
<gene>
    <name evidence="2" type="ORF">HHK36_005042</name>
</gene>
<name>A0A834ZME7_TETSI</name>
<proteinExistence type="predicted"/>
<evidence type="ECO:0000313" key="3">
    <source>
        <dbReference type="Proteomes" id="UP000655225"/>
    </source>
</evidence>
<feature type="transmembrane region" description="Helical" evidence="1">
    <location>
        <begin position="165"/>
        <end position="188"/>
    </location>
</feature>
<sequence>MEWKQRKKFQQRLIAAKKKLCELEQKHVFQGFMYGEKTQRSLLADQIVSVNSKLLQQAMQDIRIPSKRWNLSKFISANSNKLLKNHLRISNVRGIEDDLEAYHGLQQKGLHLMSKGKVAVILVVDENNNQGKGSGPDIVDFEGVENSSYALLQALLCDDKRFSKVICYFNFSFSFFILHQSSIALHVLP</sequence>
<dbReference type="Proteomes" id="UP000655225">
    <property type="component" value="Unassembled WGS sequence"/>
</dbReference>
<dbReference type="InterPro" id="IPR029044">
    <property type="entry name" value="Nucleotide-diphossugar_trans"/>
</dbReference>
<protein>
    <submittedName>
        <fullName evidence="2">Uncharacterized protein</fullName>
    </submittedName>
</protein>
<dbReference type="Gene3D" id="3.90.550.10">
    <property type="entry name" value="Spore Coat Polysaccharide Biosynthesis Protein SpsA, Chain A"/>
    <property type="match status" value="1"/>
</dbReference>
<dbReference type="EMBL" id="JABCRI010000003">
    <property type="protein sequence ID" value="KAF8408972.1"/>
    <property type="molecule type" value="Genomic_DNA"/>
</dbReference>
<organism evidence="2 3">
    <name type="scientific">Tetracentron sinense</name>
    <name type="common">Spur-leaf</name>
    <dbReference type="NCBI Taxonomy" id="13715"/>
    <lineage>
        <taxon>Eukaryota</taxon>
        <taxon>Viridiplantae</taxon>
        <taxon>Streptophyta</taxon>
        <taxon>Embryophyta</taxon>
        <taxon>Tracheophyta</taxon>
        <taxon>Spermatophyta</taxon>
        <taxon>Magnoliopsida</taxon>
        <taxon>Trochodendrales</taxon>
        <taxon>Trochodendraceae</taxon>
        <taxon>Tetracentron</taxon>
    </lineage>
</organism>
<keyword evidence="1" id="KW-1133">Transmembrane helix</keyword>
<dbReference type="AlphaFoldDB" id="A0A834ZME7"/>
<keyword evidence="3" id="KW-1185">Reference proteome</keyword>
<evidence type="ECO:0000313" key="2">
    <source>
        <dbReference type="EMBL" id="KAF8408972.1"/>
    </source>
</evidence>
<dbReference type="OrthoDB" id="532420at2759"/>
<evidence type="ECO:0000256" key="1">
    <source>
        <dbReference type="SAM" id="Phobius"/>
    </source>
</evidence>
<comment type="caution">
    <text evidence="2">The sequence shown here is derived from an EMBL/GenBank/DDBJ whole genome shotgun (WGS) entry which is preliminary data.</text>
</comment>
<dbReference type="PANTHER" id="PTHR11952">
    <property type="entry name" value="UDP- GLUCOSE PYROPHOSPHORYLASE"/>
    <property type="match status" value="1"/>
</dbReference>